<feature type="non-terminal residue" evidence="2">
    <location>
        <position position="1"/>
    </location>
</feature>
<protein>
    <recommendedName>
        <fullName evidence="1">Retrotransposon gag domain-containing protein</fullName>
    </recommendedName>
</protein>
<organism evidence="2 3">
    <name type="scientific">Ophiophagus hannah</name>
    <name type="common">King cobra</name>
    <name type="synonym">Naja hannah</name>
    <dbReference type="NCBI Taxonomy" id="8665"/>
    <lineage>
        <taxon>Eukaryota</taxon>
        <taxon>Metazoa</taxon>
        <taxon>Chordata</taxon>
        <taxon>Craniata</taxon>
        <taxon>Vertebrata</taxon>
        <taxon>Euteleostomi</taxon>
        <taxon>Lepidosauria</taxon>
        <taxon>Squamata</taxon>
        <taxon>Bifurcata</taxon>
        <taxon>Unidentata</taxon>
        <taxon>Episquamata</taxon>
        <taxon>Toxicofera</taxon>
        <taxon>Serpentes</taxon>
        <taxon>Colubroidea</taxon>
        <taxon>Elapidae</taxon>
        <taxon>Elapinae</taxon>
        <taxon>Ophiophagus</taxon>
    </lineage>
</organism>
<dbReference type="AlphaFoldDB" id="V8P151"/>
<sequence>MRMPQHLLKPCLMGLQVNLYFFLNRAWSYINRNGNEFHDEAELVQFLGVSLEEEACEWFTQLNDEGVPELNNVDDFLRELRSHFEDSFQAQEAEAEIKSIRQKGRPTKELVLEFRCLATNLRHWSQRILVHYFQENLDEELLKICLCRGLPEDRIYEDAHSNGQHAQTAPEKQC</sequence>
<dbReference type="Proteomes" id="UP000018936">
    <property type="component" value="Unassembled WGS sequence"/>
</dbReference>
<accession>V8P151</accession>
<gene>
    <name evidence="2" type="ORF">L345_06266</name>
</gene>
<evidence type="ECO:0000313" key="2">
    <source>
        <dbReference type="EMBL" id="ETE67941.1"/>
    </source>
</evidence>
<dbReference type="OrthoDB" id="8955945at2759"/>
<evidence type="ECO:0000313" key="3">
    <source>
        <dbReference type="Proteomes" id="UP000018936"/>
    </source>
</evidence>
<dbReference type="Pfam" id="PF03732">
    <property type="entry name" value="Retrotrans_gag"/>
    <property type="match status" value="1"/>
</dbReference>
<proteinExistence type="predicted"/>
<comment type="caution">
    <text evidence="2">The sequence shown here is derived from an EMBL/GenBank/DDBJ whole genome shotgun (WGS) entry which is preliminary data.</text>
</comment>
<dbReference type="EMBL" id="AZIM01001141">
    <property type="protein sequence ID" value="ETE67941.1"/>
    <property type="molecule type" value="Genomic_DNA"/>
</dbReference>
<keyword evidence="3" id="KW-1185">Reference proteome</keyword>
<evidence type="ECO:0000259" key="1">
    <source>
        <dbReference type="Pfam" id="PF03732"/>
    </source>
</evidence>
<reference evidence="2 3" key="1">
    <citation type="journal article" date="2013" name="Proc. Natl. Acad. Sci. U.S.A.">
        <title>The king cobra genome reveals dynamic gene evolution and adaptation in the snake venom system.</title>
        <authorList>
            <person name="Vonk F.J."/>
            <person name="Casewell N.R."/>
            <person name="Henkel C.V."/>
            <person name="Heimberg A.M."/>
            <person name="Jansen H.J."/>
            <person name="McCleary R.J."/>
            <person name="Kerkkamp H.M."/>
            <person name="Vos R.A."/>
            <person name="Guerreiro I."/>
            <person name="Calvete J.J."/>
            <person name="Wuster W."/>
            <person name="Woods A.E."/>
            <person name="Logan J.M."/>
            <person name="Harrison R.A."/>
            <person name="Castoe T.A."/>
            <person name="de Koning A.P."/>
            <person name="Pollock D.D."/>
            <person name="Yandell M."/>
            <person name="Calderon D."/>
            <person name="Renjifo C."/>
            <person name="Currier R.B."/>
            <person name="Salgado D."/>
            <person name="Pla D."/>
            <person name="Sanz L."/>
            <person name="Hyder A.S."/>
            <person name="Ribeiro J.M."/>
            <person name="Arntzen J.W."/>
            <person name="van den Thillart G.E."/>
            <person name="Boetzer M."/>
            <person name="Pirovano W."/>
            <person name="Dirks R.P."/>
            <person name="Spaink H.P."/>
            <person name="Duboule D."/>
            <person name="McGlinn E."/>
            <person name="Kini R.M."/>
            <person name="Richardson M.K."/>
        </authorList>
    </citation>
    <scope>NUCLEOTIDE SEQUENCE</scope>
    <source>
        <tissue evidence="2">Blood</tissue>
    </source>
</reference>
<feature type="domain" description="Retrotransposon gag" evidence="1">
    <location>
        <begin position="49"/>
        <end position="137"/>
    </location>
</feature>
<dbReference type="InterPro" id="IPR005162">
    <property type="entry name" value="Retrotrans_gag_dom"/>
</dbReference>
<name>V8P151_OPHHA</name>